<evidence type="ECO:0000313" key="3">
    <source>
        <dbReference type="Proteomes" id="UP001328107"/>
    </source>
</evidence>
<comment type="caution">
    <text evidence="2">The sequence shown here is derived from an EMBL/GenBank/DDBJ whole genome shotgun (WGS) entry which is preliminary data.</text>
</comment>
<evidence type="ECO:0000256" key="1">
    <source>
        <dbReference type="SAM" id="Phobius"/>
    </source>
</evidence>
<name>A0AAN5CIP5_9BILA</name>
<protein>
    <submittedName>
        <fullName evidence="2">Uncharacterized protein</fullName>
    </submittedName>
</protein>
<dbReference type="AlphaFoldDB" id="A0AAN5CIP5"/>
<sequence length="72" mass="8199">EEEDLADECLSDGPLVELHPIFEWSIIFLFDSALTALLSIVTRLSLVSSLLSFVRLSRVLPHLLAVWRLVRH</sequence>
<reference evidence="3" key="1">
    <citation type="submission" date="2022-10" db="EMBL/GenBank/DDBJ databases">
        <title>Genome assembly of Pristionchus species.</title>
        <authorList>
            <person name="Yoshida K."/>
            <person name="Sommer R.J."/>
        </authorList>
    </citation>
    <scope>NUCLEOTIDE SEQUENCE [LARGE SCALE GENOMIC DNA]</scope>
    <source>
        <strain evidence="3">RS5460</strain>
    </source>
</reference>
<gene>
    <name evidence="2" type="ORF">PMAYCL1PPCAC_15347</name>
</gene>
<feature type="non-terminal residue" evidence="2">
    <location>
        <position position="1"/>
    </location>
</feature>
<dbReference type="EMBL" id="BTRK01000004">
    <property type="protein sequence ID" value="GMR45152.1"/>
    <property type="molecule type" value="Genomic_DNA"/>
</dbReference>
<keyword evidence="1" id="KW-0812">Transmembrane</keyword>
<proteinExistence type="predicted"/>
<evidence type="ECO:0000313" key="2">
    <source>
        <dbReference type="EMBL" id="GMR45152.1"/>
    </source>
</evidence>
<keyword evidence="1" id="KW-0472">Membrane</keyword>
<accession>A0AAN5CIP5</accession>
<organism evidence="2 3">
    <name type="scientific">Pristionchus mayeri</name>
    <dbReference type="NCBI Taxonomy" id="1317129"/>
    <lineage>
        <taxon>Eukaryota</taxon>
        <taxon>Metazoa</taxon>
        <taxon>Ecdysozoa</taxon>
        <taxon>Nematoda</taxon>
        <taxon>Chromadorea</taxon>
        <taxon>Rhabditida</taxon>
        <taxon>Rhabditina</taxon>
        <taxon>Diplogasteromorpha</taxon>
        <taxon>Diplogasteroidea</taxon>
        <taxon>Neodiplogasteridae</taxon>
        <taxon>Pristionchus</taxon>
    </lineage>
</organism>
<keyword evidence="1" id="KW-1133">Transmembrane helix</keyword>
<feature type="transmembrane region" description="Helical" evidence="1">
    <location>
        <begin position="21"/>
        <end position="41"/>
    </location>
</feature>
<keyword evidence="3" id="KW-1185">Reference proteome</keyword>
<dbReference type="Proteomes" id="UP001328107">
    <property type="component" value="Unassembled WGS sequence"/>
</dbReference>
<feature type="non-terminal residue" evidence="2">
    <location>
        <position position="72"/>
    </location>
</feature>